<accession>A0A0V1GSF5</accession>
<dbReference type="PANTHER" id="PTHR45913">
    <property type="entry name" value="EPM2A-INTERACTING PROTEIN 1"/>
    <property type="match status" value="1"/>
</dbReference>
<dbReference type="STRING" id="268475.A0A0V1GSF5"/>
<evidence type="ECO:0000313" key="2">
    <source>
        <dbReference type="EMBL" id="KRZ01104.1"/>
    </source>
</evidence>
<gene>
    <name evidence="2" type="primary">SCAND3</name>
    <name evidence="2" type="ORF">T11_5119</name>
    <name evidence="1" type="ORF">T11_7202</name>
</gene>
<organism evidence="2 3">
    <name type="scientific">Trichinella zimbabwensis</name>
    <dbReference type="NCBI Taxonomy" id="268475"/>
    <lineage>
        <taxon>Eukaryota</taxon>
        <taxon>Metazoa</taxon>
        <taxon>Ecdysozoa</taxon>
        <taxon>Nematoda</taxon>
        <taxon>Enoplea</taxon>
        <taxon>Dorylaimia</taxon>
        <taxon>Trichinellida</taxon>
        <taxon>Trichinellidae</taxon>
        <taxon>Trichinella</taxon>
    </lineage>
</organism>
<evidence type="ECO:0000313" key="3">
    <source>
        <dbReference type="Proteomes" id="UP000055024"/>
    </source>
</evidence>
<proteinExistence type="predicted"/>
<dbReference type="EMBL" id="JYDP01000337">
    <property type="protein sequence ID" value="KRZ01104.1"/>
    <property type="molecule type" value="Genomic_DNA"/>
</dbReference>
<comment type="caution">
    <text evidence="2">The sequence shown here is derived from an EMBL/GenBank/DDBJ whole genome shotgun (WGS) entry which is preliminary data.</text>
</comment>
<name>A0A0V1GSF5_9BILA</name>
<evidence type="ECO:0000313" key="1">
    <source>
        <dbReference type="EMBL" id="KRZ01092.1"/>
    </source>
</evidence>
<dbReference type="EMBL" id="JYDP01000338">
    <property type="protein sequence ID" value="KRZ01092.1"/>
    <property type="molecule type" value="Genomic_DNA"/>
</dbReference>
<dbReference type="PANTHER" id="PTHR45913:SF5">
    <property type="entry name" value="GENERAL TRANSCRIPTION FACTOR II-I REPEAT DOMAIN-CONTAINING PROTEIN 2A-LIKE PROTEIN"/>
    <property type="match status" value="1"/>
</dbReference>
<protein>
    <submittedName>
        <fullName evidence="2">SCAN domain-containing protein 3</fullName>
    </submittedName>
</protein>
<dbReference type="OrthoDB" id="5918546at2759"/>
<sequence>MVETAEHFIRCLICDEIVKTLKGDNVKQHFHRYFRRHRYGNLQGESKKICVENFKRKVRKQTSAMIAFLKTTDNRTKASYMVAYRLGVAGNPYSDGELVKACIVVAVKCIHPGEENKYSSIPLSRDTVQRRHYNITDQLRHSLQKMVNNEGSLFSLAVDESTDIADSAQLLIFVRSLFPSFELCESLLSMETLATRTRGEDIFLAVKRACIKFGVDFKSLRGICTDGAPAMVGKVQRFVAPFSNYVSNEHALIDSKEIRPEDIPSNSFSGVIDVLLKEFSERFEHEISKFSRIPFFYKNALNEFESIRSH</sequence>
<dbReference type="AlphaFoldDB" id="A0A0V1GSF5"/>
<reference evidence="2 3" key="1">
    <citation type="submission" date="2015-01" db="EMBL/GenBank/DDBJ databases">
        <title>Evolution of Trichinella species and genotypes.</title>
        <authorList>
            <person name="Korhonen P.K."/>
            <person name="Edoardo P."/>
            <person name="Giuseppe L.R."/>
            <person name="Gasser R.B."/>
        </authorList>
    </citation>
    <scope>NUCLEOTIDE SEQUENCE [LARGE SCALE GENOMIC DNA]</scope>
    <source>
        <strain evidence="2">ISS1029</strain>
    </source>
</reference>
<keyword evidence="3" id="KW-1185">Reference proteome</keyword>
<dbReference type="Proteomes" id="UP000055024">
    <property type="component" value="Unassembled WGS sequence"/>
</dbReference>